<accession>A0A382X021</accession>
<gene>
    <name evidence="2" type="ORF">METZ01_LOCUS417078</name>
</gene>
<evidence type="ECO:0000256" key="1">
    <source>
        <dbReference type="SAM" id="Phobius"/>
    </source>
</evidence>
<feature type="transmembrane region" description="Helical" evidence="1">
    <location>
        <begin position="37"/>
        <end position="55"/>
    </location>
</feature>
<evidence type="ECO:0000313" key="2">
    <source>
        <dbReference type="EMBL" id="SVD64224.1"/>
    </source>
</evidence>
<feature type="non-terminal residue" evidence="2">
    <location>
        <position position="154"/>
    </location>
</feature>
<feature type="transmembrane region" description="Helical" evidence="1">
    <location>
        <begin position="121"/>
        <end position="139"/>
    </location>
</feature>
<feature type="transmembrane region" description="Helical" evidence="1">
    <location>
        <begin position="61"/>
        <end position="78"/>
    </location>
</feature>
<dbReference type="EMBL" id="UINC01163752">
    <property type="protein sequence ID" value="SVD64224.1"/>
    <property type="molecule type" value="Genomic_DNA"/>
</dbReference>
<feature type="transmembrane region" description="Helical" evidence="1">
    <location>
        <begin position="99"/>
        <end position="115"/>
    </location>
</feature>
<sequence>MLTLNLICVYPVLEWGTELLINQHTAQKDRAFFSNALCWKLLVFPFLFLAITTYAVYDEGFTWSLAILAVVLILFRSLEQSSYAYFRGRGHVEYEALHLTLSRSLSLGLLIPALWMGALDAFYIFLFQILGSSISLLWVHHRFKTFGSIDPPNK</sequence>
<keyword evidence="1" id="KW-0472">Membrane</keyword>
<protein>
    <submittedName>
        <fullName evidence="2">Uncharacterized protein</fullName>
    </submittedName>
</protein>
<organism evidence="2">
    <name type="scientific">marine metagenome</name>
    <dbReference type="NCBI Taxonomy" id="408172"/>
    <lineage>
        <taxon>unclassified sequences</taxon>
        <taxon>metagenomes</taxon>
        <taxon>ecological metagenomes</taxon>
    </lineage>
</organism>
<proteinExistence type="predicted"/>
<name>A0A382X021_9ZZZZ</name>
<keyword evidence="1" id="KW-1133">Transmembrane helix</keyword>
<keyword evidence="1" id="KW-0812">Transmembrane</keyword>
<reference evidence="2" key="1">
    <citation type="submission" date="2018-05" db="EMBL/GenBank/DDBJ databases">
        <authorList>
            <person name="Lanie J.A."/>
            <person name="Ng W.-L."/>
            <person name="Kazmierczak K.M."/>
            <person name="Andrzejewski T.M."/>
            <person name="Davidsen T.M."/>
            <person name="Wayne K.J."/>
            <person name="Tettelin H."/>
            <person name="Glass J.I."/>
            <person name="Rusch D."/>
            <person name="Podicherti R."/>
            <person name="Tsui H.-C.T."/>
            <person name="Winkler M.E."/>
        </authorList>
    </citation>
    <scope>NUCLEOTIDE SEQUENCE</scope>
</reference>
<dbReference type="AlphaFoldDB" id="A0A382X021"/>